<keyword evidence="5 6" id="KW-0687">Ribonucleoprotein</keyword>
<evidence type="ECO:0000256" key="2">
    <source>
        <dbReference type="ARBA" id="ARBA00022730"/>
    </source>
</evidence>
<dbReference type="GO" id="GO:0019843">
    <property type="term" value="F:rRNA binding"/>
    <property type="evidence" value="ECO:0007669"/>
    <property type="project" value="UniProtKB-UniRule"/>
</dbReference>
<dbReference type="Pfam" id="PF00347">
    <property type="entry name" value="Ribosomal_L6"/>
    <property type="match status" value="2"/>
</dbReference>
<evidence type="ECO:0000256" key="1">
    <source>
        <dbReference type="ARBA" id="ARBA00009356"/>
    </source>
</evidence>
<dbReference type="SUPFAM" id="SSF56053">
    <property type="entry name" value="Ribosomal protein L6"/>
    <property type="match status" value="2"/>
</dbReference>
<dbReference type="PIRSF" id="PIRSF002162">
    <property type="entry name" value="Ribosomal_L6"/>
    <property type="match status" value="1"/>
</dbReference>
<evidence type="ECO:0000259" key="10">
    <source>
        <dbReference type="Pfam" id="PF00347"/>
    </source>
</evidence>
<evidence type="ECO:0000256" key="9">
    <source>
        <dbReference type="SAM" id="MobiDB-lite"/>
    </source>
</evidence>
<dbReference type="PROSITE" id="PS00525">
    <property type="entry name" value="RIBOSOMAL_L6_1"/>
    <property type="match status" value="1"/>
</dbReference>
<evidence type="ECO:0000256" key="3">
    <source>
        <dbReference type="ARBA" id="ARBA00022884"/>
    </source>
</evidence>
<dbReference type="GO" id="GO:0022625">
    <property type="term" value="C:cytosolic large ribosomal subunit"/>
    <property type="evidence" value="ECO:0007669"/>
    <property type="project" value="UniProtKB-UniRule"/>
</dbReference>
<dbReference type="PANTHER" id="PTHR11655:SF14">
    <property type="entry name" value="LARGE RIBOSOMAL SUBUNIT PROTEIN UL6M"/>
    <property type="match status" value="1"/>
</dbReference>
<dbReference type="HAMAP" id="MF_01365_B">
    <property type="entry name" value="Ribosomal_uL6_B"/>
    <property type="match status" value="1"/>
</dbReference>
<comment type="caution">
    <text evidence="11">The sequence shown here is derived from an EMBL/GenBank/DDBJ whole genome shotgun (WGS) entry which is preliminary data.</text>
</comment>
<dbReference type="FunFam" id="3.90.930.12:FF:000002">
    <property type="entry name" value="50S ribosomal protein L6"/>
    <property type="match status" value="1"/>
</dbReference>
<sequence>MSRVAKNPIEIVEGVTVNLTDSCIEVKGKVGELKFDLPETVSLEIDNNIINVRYNQNDQQSIALAGTTRALVNNMIVGVSQGFEKKLELKGVGYRAKASGKLLELTLGFSHPVKYQLPDEVQVETPSQTEVVLKSHNKQILGQAAAEIRAFRPPEPYKGKGVRYSDENVRRKEAKKSAGA</sequence>
<gene>
    <name evidence="6 11" type="primary">rplF</name>
    <name evidence="11" type="ORF">ISQ64_02410</name>
</gene>
<dbReference type="InterPro" id="IPR000702">
    <property type="entry name" value="Ribosomal_uL6-like"/>
</dbReference>
<dbReference type="PANTHER" id="PTHR11655">
    <property type="entry name" value="60S/50S RIBOSOMAL PROTEIN L6/L9"/>
    <property type="match status" value="1"/>
</dbReference>
<comment type="function">
    <text evidence="6 8">This protein binds to the 23S rRNA, and is important in its secondary structure. It is located near the subunit interface in the base of the L7/L12 stalk, and near the tRNA binding site of the peptidyltransferase center.</text>
</comment>
<dbReference type="EMBL" id="JADHQD010000009">
    <property type="protein sequence ID" value="MBL6818239.1"/>
    <property type="molecule type" value="Genomic_DNA"/>
</dbReference>
<evidence type="ECO:0000256" key="6">
    <source>
        <dbReference type="HAMAP-Rule" id="MF_01365"/>
    </source>
</evidence>
<organism evidence="11 12">
    <name type="scientific">SAR86 cluster bacterium</name>
    <dbReference type="NCBI Taxonomy" id="2030880"/>
    <lineage>
        <taxon>Bacteria</taxon>
        <taxon>Pseudomonadati</taxon>
        <taxon>Pseudomonadota</taxon>
        <taxon>Gammaproteobacteria</taxon>
        <taxon>SAR86 cluster</taxon>
    </lineage>
</organism>
<dbReference type="InterPro" id="IPR020040">
    <property type="entry name" value="Ribosomal_uL6_a/b-dom"/>
</dbReference>
<dbReference type="PRINTS" id="PR00059">
    <property type="entry name" value="RIBOSOMALL6"/>
</dbReference>
<dbReference type="NCBIfam" id="TIGR03654">
    <property type="entry name" value="L6_bact"/>
    <property type="match status" value="1"/>
</dbReference>
<evidence type="ECO:0000256" key="4">
    <source>
        <dbReference type="ARBA" id="ARBA00022980"/>
    </source>
</evidence>
<dbReference type="InterPro" id="IPR019906">
    <property type="entry name" value="Ribosomal_uL6_bac-type"/>
</dbReference>
<feature type="compositionally biased region" description="Basic and acidic residues" evidence="9">
    <location>
        <begin position="152"/>
        <end position="171"/>
    </location>
</feature>
<name>A0A937ICX6_9GAMM</name>
<evidence type="ECO:0000313" key="11">
    <source>
        <dbReference type="EMBL" id="MBL6818239.1"/>
    </source>
</evidence>
<evidence type="ECO:0000313" key="12">
    <source>
        <dbReference type="Proteomes" id="UP000711391"/>
    </source>
</evidence>
<evidence type="ECO:0000256" key="5">
    <source>
        <dbReference type="ARBA" id="ARBA00023274"/>
    </source>
</evidence>
<dbReference type="GO" id="GO:0002181">
    <property type="term" value="P:cytoplasmic translation"/>
    <property type="evidence" value="ECO:0007669"/>
    <property type="project" value="TreeGrafter"/>
</dbReference>
<protein>
    <recommendedName>
        <fullName evidence="6">Large ribosomal subunit protein uL6</fullName>
    </recommendedName>
</protein>
<feature type="region of interest" description="Disordered" evidence="9">
    <location>
        <begin position="152"/>
        <end position="180"/>
    </location>
</feature>
<accession>A0A937ICX6</accession>
<dbReference type="Gene3D" id="3.90.930.12">
    <property type="entry name" value="Ribosomal protein L6, alpha-beta domain"/>
    <property type="match status" value="2"/>
</dbReference>
<comment type="subunit">
    <text evidence="6">Part of the 50S ribosomal subunit.</text>
</comment>
<keyword evidence="2 6" id="KW-0699">rRNA-binding</keyword>
<keyword evidence="4 6" id="KW-0689">Ribosomal protein</keyword>
<dbReference type="Proteomes" id="UP000711391">
    <property type="component" value="Unassembled WGS sequence"/>
</dbReference>
<dbReference type="FunFam" id="3.90.930.12:FF:000001">
    <property type="entry name" value="50S ribosomal protein L6"/>
    <property type="match status" value="1"/>
</dbReference>
<comment type="similarity">
    <text evidence="1 6 7">Belongs to the universal ribosomal protein uL6 family.</text>
</comment>
<keyword evidence="3 6" id="KW-0694">RNA-binding</keyword>
<evidence type="ECO:0000256" key="7">
    <source>
        <dbReference type="RuleBase" id="RU003869"/>
    </source>
</evidence>
<feature type="domain" description="Large ribosomal subunit protein uL6 alpha-beta" evidence="10">
    <location>
        <begin position="13"/>
        <end position="82"/>
    </location>
</feature>
<feature type="domain" description="Large ribosomal subunit protein uL6 alpha-beta" evidence="10">
    <location>
        <begin position="91"/>
        <end position="164"/>
    </location>
</feature>
<proteinExistence type="inferred from homology"/>
<reference evidence="11" key="1">
    <citation type="submission" date="2020-10" db="EMBL/GenBank/DDBJ databases">
        <title>Microbiome of the Black Sea water column analyzed by genome centric metagenomics.</title>
        <authorList>
            <person name="Cabello-Yeves P.J."/>
            <person name="Callieri C."/>
            <person name="Picazo A."/>
            <person name="Mehrshad M."/>
            <person name="Haro-Moreno J.M."/>
            <person name="Roda-Garcia J."/>
            <person name="Dzembekova N."/>
            <person name="Slabakova V."/>
            <person name="Slabakova N."/>
            <person name="Moncheva S."/>
            <person name="Rodriguez-Valera F."/>
        </authorList>
    </citation>
    <scope>NUCLEOTIDE SEQUENCE</scope>
    <source>
        <strain evidence="11">BS307-5m-G50</strain>
    </source>
</reference>
<dbReference type="InterPro" id="IPR036789">
    <property type="entry name" value="Ribosomal_uL6-like_a/b-dom_sf"/>
</dbReference>
<dbReference type="AlphaFoldDB" id="A0A937ICX6"/>
<evidence type="ECO:0000256" key="8">
    <source>
        <dbReference type="RuleBase" id="RU003870"/>
    </source>
</evidence>
<dbReference type="GO" id="GO:0003735">
    <property type="term" value="F:structural constituent of ribosome"/>
    <property type="evidence" value="ECO:0007669"/>
    <property type="project" value="UniProtKB-UniRule"/>
</dbReference>
<dbReference type="InterPro" id="IPR002358">
    <property type="entry name" value="Ribosomal_uL6_CS"/>
</dbReference>